<feature type="compositionally biased region" description="Low complexity" evidence="1">
    <location>
        <begin position="81"/>
        <end position="93"/>
    </location>
</feature>
<reference evidence="3" key="1">
    <citation type="journal article" date="2023" name="Commun. Biol.">
        <title>Genome analysis of Parmales, the sister group of diatoms, reveals the evolutionary specialization of diatoms from phago-mixotrophs to photoautotrophs.</title>
        <authorList>
            <person name="Ban H."/>
            <person name="Sato S."/>
            <person name="Yoshikawa S."/>
            <person name="Yamada K."/>
            <person name="Nakamura Y."/>
            <person name="Ichinomiya M."/>
            <person name="Sato N."/>
            <person name="Blanc-Mathieu R."/>
            <person name="Endo H."/>
            <person name="Kuwata A."/>
            <person name="Ogata H."/>
        </authorList>
    </citation>
    <scope>NUCLEOTIDE SEQUENCE [LARGE SCALE GENOMIC DNA]</scope>
    <source>
        <strain evidence="3">NIES 3699</strain>
    </source>
</reference>
<feature type="region of interest" description="Disordered" evidence="1">
    <location>
        <begin position="110"/>
        <end position="129"/>
    </location>
</feature>
<sequence>MSSSSPSSILRSRRKSRSPSPTPPPKKSNGNEETSYFYIPTIDVPTIVHYLEAFTEGLWSYIFRFTNFKAKGKRKSRRSSPFKPSKSWSAGDNSDSDDSSVDFNGELRRNRSSASDYSFCDASSAGATF</sequence>
<name>A0A9W7DMA2_9STRA</name>
<dbReference type="EMBL" id="BRXX01000587">
    <property type="protein sequence ID" value="GMH48844.1"/>
    <property type="molecule type" value="Genomic_DNA"/>
</dbReference>
<accession>A0A9W7DMA2</accession>
<keyword evidence="3" id="KW-1185">Reference proteome</keyword>
<dbReference type="Proteomes" id="UP001165160">
    <property type="component" value="Unassembled WGS sequence"/>
</dbReference>
<comment type="caution">
    <text evidence="2">The sequence shown here is derived from an EMBL/GenBank/DDBJ whole genome shotgun (WGS) entry which is preliminary data.</text>
</comment>
<proteinExistence type="predicted"/>
<evidence type="ECO:0000313" key="3">
    <source>
        <dbReference type="Proteomes" id="UP001165160"/>
    </source>
</evidence>
<gene>
    <name evidence="2" type="ORF">TrVE_jg4023</name>
</gene>
<feature type="region of interest" description="Disordered" evidence="1">
    <location>
        <begin position="70"/>
        <end position="105"/>
    </location>
</feature>
<protein>
    <submittedName>
        <fullName evidence="2">Uncharacterized protein</fullName>
    </submittedName>
</protein>
<dbReference type="AlphaFoldDB" id="A0A9W7DMA2"/>
<organism evidence="2 3">
    <name type="scientific">Triparma verrucosa</name>
    <dbReference type="NCBI Taxonomy" id="1606542"/>
    <lineage>
        <taxon>Eukaryota</taxon>
        <taxon>Sar</taxon>
        <taxon>Stramenopiles</taxon>
        <taxon>Ochrophyta</taxon>
        <taxon>Bolidophyceae</taxon>
        <taxon>Parmales</taxon>
        <taxon>Triparmaceae</taxon>
        <taxon>Triparma</taxon>
    </lineage>
</organism>
<feature type="compositionally biased region" description="Low complexity" evidence="1">
    <location>
        <begin position="1"/>
        <end position="10"/>
    </location>
</feature>
<feature type="compositionally biased region" description="Basic residues" evidence="1">
    <location>
        <begin position="70"/>
        <end position="80"/>
    </location>
</feature>
<evidence type="ECO:0000256" key="1">
    <source>
        <dbReference type="SAM" id="MobiDB-lite"/>
    </source>
</evidence>
<feature type="region of interest" description="Disordered" evidence="1">
    <location>
        <begin position="1"/>
        <end position="33"/>
    </location>
</feature>
<evidence type="ECO:0000313" key="2">
    <source>
        <dbReference type="EMBL" id="GMH48844.1"/>
    </source>
</evidence>